<feature type="transmembrane region" description="Helical" evidence="2">
    <location>
        <begin position="221"/>
        <end position="243"/>
    </location>
</feature>
<dbReference type="SUPFAM" id="SSF47090">
    <property type="entry name" value="PGBD-like"/>
    <property type="match status" value="1"/>
</dbReference>
<keyword evidence="2" id="KW-1133">Transmembrane helix</keyword>
<feature type="region of interest" description="Disordered" evidence="1">
    <location>
        <begin position="250"/>
        <end position="386"/>
    </location>
</feature>
<name>A0ABQ5P2J1_9ACTN</name>
<sequence>MTLWTSLEPSALTLDPGGHATARLRLRNTGDTVEEYRLSLVGAPAGWSRVEPDVLRLYPGTEGTAEISFAPPRTSDAAAGPAPYGIRVEPRERPDLRTVVEGQATVTSFTEIRAELLPSNMIGRFRGRARVAVDNLGNTPLTASLTARDESNSLTFDLDQNSVQVAPGRAAFAGLTVRPQQVRWTGTEQQHQLTLSVRRSGDERAHDLSGSFDQRPVLPPWLVVAGGLLVTACVAFVAIWLAFAPKFGSSAGETRAAPAPRPVPQGKDSPLALPPAPDSGEEKDAGGPPPPDAEDDFDLGPDPGDGGGGDGPPAGVGDGGGDGGGDGPSTPERRPASGGGDKPPAQDNPSTPDRGSVPDRRPVPPPPAPKPPPPAKPAAPVGPPFKKGYQSDDMVLFAQYRMATFGSKNACTLGQGWTAGVIDDLTDRSLRCYQQAVMNNTKTTRALTRTDPYGTLSRATMTSLWAQAISPSEVSPGSKNFAVTKLRSSLWWATQASLSDGDVNRLRGYSRLGVEYYKSGGRNGEPTTYNATMEQLVSHYQNQVGLPVTGVANWATIYSLVGGTVNGTGRHGR</sequence>
<evidence type="ECO:0000256" key="2">
    <source>
        <dbReference type="SAM" id="Phobius"/>
    </source>
</evidence>
<evidence type="ECO:0000256" key="1">
    <source>
        <dbReference type="SAM" id="MobiDB-lite"/>
    </source>
</evidence>
<accession>A0ABQ5P2J1</accession>
<reference evidence="3 4" key="1">
    <citation type="submission" date="2022-10" db="EMBL/GenBank/DDBJ databases">
        <title>Draft genome sequence of Streptomyces sp. YSPA8.</title>
        <authorList>
            <person name="Moriuchi R."/>
            <person name="Dohra H."/>
            <person name="Yamamura H."/>
            <person name="Kodani S."/>
        </authorList>
    </citation>
    <scope>NUCLEOTIDE SEQUENCE [LARGE SCALE GENOMIC DNA]</scope>
    <source>
        <strain evidence="3 4">YSPA8</strain>
    </source>
</reference>
<evidence type="ECO:0000313" key="3">
    <source>
        <dbReference type="EMBL" id="GLF96823.1"/>
    </source>
</evidence>
<keyword evidence="2" id="KW-0812">Transmembrane</keyword>
<keyword evidence="2" id="KW-0472">Membrane</keyword>
<proteinExistence type="predicted"/>
<dbReference type="InterPro" id="IPR036365">
    <property type="entry name" value="PGBD-like_sf"/>
</dbReference>
<keyword evidence="3" id="KW-0378">Hydrolase</keyword>
<organism evidence="3 4">
    <name type="scientific">Streptomyces yaizuensis</name>
    <dbReference type="NCBI Taxonomy" id="2989713"/>
    <lineage>
        <taxon>Bacteria</taxon>
        <taxon>Bacillati</taxon>
        <taxon>Actinomycetota</taxon>
        <taxon>Actinomycetes</taxon>
        <taxon>Kitasatosporales</taxon>
        <taxon>Streptomycetaceae</taxon>
        <taxon>Streptomyces</taxon>
    </lineage>
</organism>
<dbReference type="RefSeq" id="WP_323448848.1">
    <property type="nucleotide sequence ID" value="NZ_BSBI01000009.1"/>
</dbReference>
<dbReference type="Proteomes" id="UP001291653">
    <property type="component" value="Unassembled WGS sequence"/>
</dbReference>
<evidence type="ECO:0000313" key="4">
    <source>
        <dbReference type="Proteomes" id="UP001291653"/>
    </source>
</evidence>
<comment type="caution">
    <text evidence="3">The sequence shown here is derived from an EMBL/GenBank/DDBJ whole genome shotgun (WGS) entry which is preliminary data.</text>
</comment>
<gene>
    <name evidence="3" type="ORF">SYYSPA8_21020</name>
</gene>
<keyword evidence="4" id="KW-1185">Reference proteome</keyword>
<feature type="compositionally biased region" description="Pro residues" evidence="1">
    <location>
        <begin position="363"/>
        <end position="383"/>
    </location>
</feature>
<dbReference type="EMBL" id="BSBI01000009">
    <property type="protein sequence ID" value="GLF96823.1"/>
    <property type="molecule type" value="Genomic_DNA"/>
</dbReference>
<protein>
    <submittedName>
        <fullName evidence="3">Hydrolase</fullName>
    </submittedName>
</protein>
<dbReference type="GO" id="GO:0016787">
    <property type="term" value="F:hydrolase activity"/>
    <property type="evidence" value="ECO:0007669"/>
    <property type="project" value="UniProtKB-KW"/>
</dbReference>
<feature type="compositionally biased region" description="Gly residues" evidence="1">
    <location>
        <begin position="303"/>
        <end position="327"/>
    </location>
</feature>